<dbReference type="GO" id="GO:0008270">
    <property type="term" value="F:zinc ion binding"/>
    <property type="evidence" value="ECO:0007669"/>
    <property type="project" value="UniProtKB-KW"/>
</dbReference>
<organism evidence="7 8">
    <name type="scientific">Monilinia vaccinii-corymbosi</name>
    <dbReference type="NCBI Taxonomy" id="61207"/>
    <lineage>
        <taxon>Eukaryota</taxon>
        <taxon>Fungi</taxon>
        <taxon>Dikarya</taxon>
        <taxon>Ascomycota</taxon>
        <taxon>Pezizomycotina</taxon>
        <taxon>Leotiomycetes</taxon>
        <taxon>Helotiales</taxon>
        <taxon>Sclerotiniaceae</taxon>
        <taxon>Monilinia</taxon>
    </lineage>
</organism>
<accession>A0A8A3P0Q8</accession>
<dbReference type="GO" id="GO:0061630">
    <property type="term" value="F:ubiquitin protein ligase activity"/>
    <property type="evidence" value="ECO:0007669"/>
    <property type="project" value="TreeGrafter"/>
</dbReference>
<keyword evidence="1" id="KW-0479">Metal-binding</keyword>
<dbReference type="InterPro" id="IPR050731">
    <property type="entry name" value="HRD1_E3_ubiq-ligases"/>
</dbReference>
<evidence type="ECO:0000313" key="7">
    <source>
        <dbReference type="EMBL" id="QSZ29344.1"/>
    </source>
</evidence>
<reference evidence="7" key="1">
    <citation type="submission" date="2020-10" db="EMBL/GenBank/DDBJ databases">
        <title>Genome Sequence of Monilinia vaccinii-corymbosi Sheds Light on Mummy Berry Disease Infection of Blueberry and Mating Type.</title>
        <authorList>
            <person name="Yow A.G."/>
            <person name="Zhang Y."/>
            <person name="Bansal K."/>
            <person name="Eacker S.M."/>
            <person name="Sullivan S."/>
            <person name="Liachko I."/>
            <person name="Cubeta M.A."/>
            <person name="Rollins J.A."/>
            <person name="Ashrafi H."/>
        </authorList>
    </citation>
    <scope>NUCLEOTIDE SEQUENCE</scope>
    <source>
        <strain evidence="7">RL-1</strain>
    </source>
</reference>
<protein>
    <recommendedName>
        <fullName evidence="6">RING-type domain-containing protein</fullName>
    </recommendedName>
</protein>
<feature type="region of interest" description="Disordered" evidence="5">
    <location>
        <begin position="306"/>
        <end position="329"/>
    </location>
</feature>
<dbReference type="Proteomes" id="UP000672032">
    <property type="component" value="Chromosome 1"/>
</dbReference>
<proteinExistence type="predicted"/>
<keyword evidence="2 4" id="KW-0863">Zinc-finger</keyword>
<evidence type="ECO:0000256" key="4">
    <source>
        <dbReference type="PROSITE-ProRule" id="PRU00175"/>
    </source>
</evidence>
<dbReference type="PANTHER" id="PTHR22763:SF190">
    <property type="entry name" value="RING FINGER PROTEIN 24"/>
    <property type="match status" value="1"/>
</dbReference>
<feature type="region of interest" description="Disordered" evidence="5">
    <location>
        <begin position="363"/>
        <end position="423"/>
    </location>
</feature>
<dbReference type="SUPFAM" id="SSF57850">
    <property type="entry name" value="RING/U-box"/>
    <property type="match status" value="1"/>
</dbReference>
<dbReference type="InterPro" id="IPR013083">
    <property type="entry name" value="Znf_RING/FYVE/PHD"/>
</dbReference>
<evidence type="ECO:0000256" key="1">
    <source>
        <dbReference type="ARBA" id="ARBA00022723"/>
    </source>
</evidence>
<dbReference type="SMART" id="SM00184">
    <property type="entry name" value="RING"/>
    <property type="match status" value="1"/>
</dbReference>
<keyword evidence="8" id="KW-1185">Reference proteome</keyword>
<name>A0A8A3P0Q8_9HELO</name>
<evidence type="ECO:0000259" key="6">
    <source>
        <dbReference type="PROSITE" id="PS50089"/>
    </source>
</evidence>
<feature type="domain" description="RING-type" evidence="6">
    <location>
        <begin position="51"/>
        <end position="112"/>
    </location>
</feature>
<dbReference type="PROSITE" id="PS50089">
    <property type="entry name" value="ZF_RING_2"/>
    <property type="match status" value="1"/>
</dbReference>
<sequence length="423" mass="47254">MAEYVPRPLQYTVPLVRMRRQHVHDGASRHEIIRQALNSWATRYEDGNESCPVCFENFATTKADDGKENRHTSSRLFNGRPEFPVLTPCMHKFGSLCLARWLLASDSCPLCRRELIYDGSVHTDNSRNVQRSLSLTTHPHLSNPLWETSSTPQRGIRDMTNAAQRPSSRSLSFSGTRDISTFEQQRWNARMGGLGHANPFYGDIGNVLAAGSDGRPARVRLPNTTTTHGHPVITPVTSFIPSNGISMNGWVRRQYEGANIATYELRPQINNAQPSYPTGESNNPSWNERWRHWDYVSGSHRASYAARNASRNPHSMNNATGVGMPRERTIPSRWDTASSARAEPTDDSFLARAMEHDLSLGTVVGTPRGEQRWSARSYPPRRPGTSTETPVDGMDRASRGSETSSIEDDLSGLPRLGSSMWAH</sequence>
<gene>
    <name evidence="7" type="ORF">DSL72_003858</name>
</gene>
<keyword evidence="3" id="KW-0862">Zinc</keyword>
<evidence type="ECO:0000256" key="5">
    <source>
        <dbReference type="SAM" id="MobiDB-lite"/>
    </source>
</evidence>
<dbReference type="InterPro" id="IPR001841">
    <property type="entry name" value="Znf_RING"/>
</dbReference>
<dbReference type="EMBL" id="CP063405">
    <property type="protein sequence ID" value="QSZ29344.1"/>
    <property type="molecule type" value="Genomic_DNA"/>
</dbReference>
<dbReference type="AlphaFoldDB" id="A0A8A3P0Q8"/>
<evidence type="ECO:0000256" key="2">
    <source>
        <dbReference type="ARBA" id="ARBA00022771"/>
    </source>
</evidence>
<dbReference type="Gene3D" id="3.30.40.10">
    <property type="entry name" value="Zinc/RING finger domain, C3HC4 (zinc finger)"/>
    <property type="match status" value="1"/>
</dbReference>
<dbReference type="Pfam" id="PF13639">
    <property type="entry name" value="zf-RING_2"/>
    <property type="match status" value="1"/>
</dbReference>
<dbReference type="GO" id="GO:0043161">
    <property type="term" value="P:proteasome-mediated ubiquitin-dependent protein catabolic process"/>
    <property type="evidence" value="ECO:0007669"/>
    <property type="project" value="TreeGrafter"/>
</dbReference>
<evidence type="ECO:0000256" key="3">
    <source>
        <dbReference type="ARBA" id="ARBA00022833"/>
    </source>
</evidence>
<dbReference type="OrthoDB" id="8062037at2759"/>
<evidence type="ECO:0000313" key="8">
    <source>
        <dbReference type="Proteomes" id="UP000672032"/>
    </source>
</evidence>
<dbReference type="PANTHER" id="PTHR22763">
    <property type="entry name" value="RING ZINC FINGER PROTEIN"/>
    <property type="match status" value="1"/>
</dbReference>
<dbReference type="GO" id="GO:0012505">
    <property type="term" value="C:endomembrane system"/>
    <property type="evidence" value="ECO:0007669"/>
    <property type="project" value="TreeGrafter"/>
</dbReference>